<dbReference type="CDD" id="cd00371">
    <property type="entry name" value="HMA"/>
    <property type="match status" value="1"/>
</dbReference>
<keyword evidence="8 10" id="KW-0476">Mercury</keyword>
<keyword evidence="5 10" id="KW-0479">Metal-binding</keyword>
<dbReference type="NCBIfam" id="TIGR02052">
    <property type="entry name" value="MerP"/>
    <property type="match status" value="1"/>
</dbReference>
<evidence type="ECO:0000256" key="1">
    <source>
        <dbReference type="ARBA" id="ARBA00004418"/>
    </source>
</evidence>
<evidence type="ECO:0000256" key="10">
    <source>
        <dbReference type="RuleBase" id="RU361212"/>
    </source>
</evidence>
<evidence type="ECO:0000256" key="9">
    <source>
        <dbReference type="ARBA" id="ARBA00045344"/>
    </source>
</evidence>
<evidence type="ECO:0000313" key="13">
    <source>
        <dbReference type="EMBL" id="MBL0423678.1"/>
    </source>
</evidence>
<organism evidence="13 14">
    <name type="scientific">Ramlibacter alkalitolerans</name>
    <dbReference type="NCBI Taxonomy" id="2039631"/>
    <lineage>
        <taxon>Bacteria</taxon>
        <taxon>Pseudomonadati</taxon>
        <taxon>Pseudomonadota</taxon>
        <taxon>Betaproteobacteria</taxon>
        <taxon>Burkholderiales</taxon>
        <taxon>Comamonadaceae</taxon>
        <taxon>Ramlibacter</taxon>
    </lineage>
</organism>
<dbReference type="InterPro" id="IPR017969">
    <property type="entry name" value="Heavy-metal-associated_CS"/>
</dbReference>
<dbReference type="PROSITE" id="PS01047">
    <property type="entry name" value="HMA_1"/>
    <property type="match status" value="1"/>
</dbReference>
<comment type="caution">
    <text evidence="13">The sequence shown here is derived from an EMBL/GenBank/DDBJ whole genome shotgun (WGS) entry which is preliminary data.</text>
</comment>
<dbReference type="RefSeq" id="WP_201686925.1">
    <property type="nucleotide sequence ID" value="NZ_JAEQND010000001.1"/>
</dbReference>
<evidence type="ECO:0000256" key="5">
    <source>
        <dbReference type="ARBA" id="ARBA00022723"/>
    </source>
</evidence>
<proteinExistence type="inferred from homology"/>
<comment type="subcellular location">
    <subcellularLocation>
        <location evidence="1 10">Periplasm</location>
    </subcellularLocation>
</comment>
<dbReference type="InterPro" id="IPR011795">
    <property type="entry name" value="MerP"/>
</dbReference>
<accession>A0ABS1JHJ1</accession>
<dbReference type="PRINTS" id="PR00946">
    <property type="entry name" value="HGSCAVENGER"/>
</dbReference>
<comment type="subunit">
    <text evidence="3">Monomer.</text>
</comment>
<comment type="function">
    <text evidence="9 10">Involved in mercury resistance. Acts as a mercury scavenger that specifically binds to a mercuric ion in the periplasm and probably passes it to the cytoplasmic mercuric reductase MerA via the mercuric transport protein MerT.</text>
</comment>
<keyword evidence="7 10" id="KW-0574">Periplasm</keyword>
<protein>
    <recommendedName>
        <fullName evidence="10">Periplasmic mercury ion-binding protein</fullName>
    </recommendedName>
</protein>
<evidence type="ECO:0000256" key="8">
    <source>
        <dbReference type="ARBA" id="ARBA00022914"/>
    </source>
</evidence>
<evidence type="ECO:0000256" key="2">
    <source>
        <dbReference type="ARBA" id="ARBA00005938"/>
    </source>
</evidence>
<keyword evidence="4 10" id="KW-0475">Mercuric resistance</keyword>
<reference evidence="13 14" key="1">
    <citation type="journal article" date="2017" name="Int. J. Syst. Evol. Microbiol.">
        <title>Ramlibacter alkalitolerans sp. nov., alkali-tolerant bacterium isolated from soil of ginseng.</title>
        <authorList>
            <person name="Lee D.H."/>
            <person name="Cha C.J."/>
        </authorList>
    </citation>
    <scope>NUCLEOTIDE SEQUENCE [LARGE SCALE GENOMIC DNA]</scope>
    <source>
        <strain evidence="13 14">KACC 19305</strain>
    </source>
</reference>
<evidence type="ECO:0000256" key="11">
    <source>
        <dbReference type="SAM" id="SignalP"/>
    </source>
</evidence>
<evidence type="ECO:0000313" key="14">
    <source>
        <dbReference type="Proteomes" id="UP000622707"/>
    </source>
</evidence>
<name>A0ABS1JHJ1_9BURK</name>
<comment type="similarity">
    <text evidence="2">Belongs to the MerP family.</text>
</comment>
<dbReference type="Gene3D" id="3.30.70.100">
    <property type="match status" value="1"/>
</dbReference>
<evidence type="ECO:0000256" key="4">
    <source>
        <dbReference type="ARBA" id="ARBA00022466"/>
    </source>
</evidence>
<dbReference type="SUPFAM" id="SSF55008">
    <property type="entry name" value="HMA, heavy metal-associated domain"/>
    <property type="match status" value="1"/>
</dbReference>
<dbReference type="Pfam" id="PF00403">
    <property type="entry name" value="HMA"/>
    <property type="match status" value="1"/>
</dbReference>
<feature type="domain" description="HMA" evidence="12">
    <location>
        <begin position="24"/>
        <end position="90"/>
    </location>
</feature>
<feature type="signal peptide" evidence="11">
    <location>
        <begin position="1"/>
        <end position="21"/>
    </location>
</feature>
<dbReference type="Proteomes" id="UP000622707">
    <property type="component" value="Unassembled WGS sequence"/>
</dbReference>
<dbReference type="InterPro" id="IPR006121">
    <property type="entry name" value="HMA_dom"/>
</dbReference>
<evidence type="ECO:0000256" key="3">
    <source>
        <dbReference type="ARBA" id="ARBA00011245"/>
    </source>
</evidence>
<evidence type="ECO:0000256" key="6">
    <source>
        <dbReference type="ARBA" id="ARBA00022729"/>
    </source>
</evidence>
<evidence type="ECO:0000259" key="12">
    <source>
        <dbReference type="PROSITE" id="PS50846"/>
    </source>
</evidence>
<dbReference type="PROSITE" id="PS50846">
    <property type="entry name" value="HMA_2"/>
    <property type="match status" value="1"/>
</dbReference>
<dbReference type="EMBL" id="JAEQND010000001">
    <property type="protein sequence ID" value="MBL0423678.1"/>
    <property type="molecule type" value="Genomic_DNA"/>
</dbReference>
<dbReference type="InterPro" id="IPR001802">
    <property type="entry name" value="MerP/CopZ"/>
</dbReference>
<gene>
    <name evidence="10 13" type="primary">merP</name>
    <name evidence="13" type="ORF">JI746_01060</name>
</gene>
<evidence type="ECO:0000256" key="7">
    <source>
        <dbReference type="ARBA" id="ARBA00022764"/>
    </source>
</evidence>
<keyword evidence="14" id="KW-1185">Reference proteome</keyword>
<sequence>MNKFFAAAALGLLAAAGPALAAPRQVTLSVPTMDCDTCPITIRVALMKVPGVSKAVVSYARRNAKVTFDDAKTTVAALTKATEEAGYPSFAADDR</sequence>
<feature type="chain" id="PRO_5046305914" description="Periplasmic mercury ion-binding protein" evidence="11">
    <location>
        <begin position="22"/>
        <end position="95"/>
    </location>
</feature>
<dbReference type="InterPro" id="IPR036163">
    <property type="entry name" value="HMA_dom_sf"/>
</dbReference>
<keyword evidence="6 11" id="KW-0732">Signal</keyword>